<sequence>MDNQDISAASVERTVLQFYRTPSPELQTWLTNAQHRGEAWSWSWDLLSSNGPSEVVFFGASTLALKLTQSWNEIPPDSHAPLREKLLNVLAAYRGPKIVITRLCVAGAILAVRGTADGIWDHPITDLINGFGPENPILLELFTVIPEEFTTLSLPGRKRAIIHEKLGKVIPDVFSVIRRTLASNGDAKVQAIKCFQAWSQFETSLENSKDIINTILRSLEDESLFDVGLEALSTVVGHPDTYRYPNHLKEILNNILQLDGMLYGFLREGSFELANPLITLFVTFGESHSRLLIDWSTNSDREMVLRLINIFLSVSGVEAVYPIQETLSEMPFGFWYILQDDIISCEPPQFQQCVSLYGPIYGNLVDLLLKKSMYRLDEDKWTEDQRERFRCYRTDIADTIMYCYNILRDDLLKNLLKHLEESIQRNLTDSKNNWAYLEATLYAWSSIAGSMVEEDECEIVSLFLAKLPVVPYNNIRVISTALDCIGGFSDWLAQRPQLLHHVFPIVTGALENPELSLCATMALKDISRDCIDAMIPYVDSVIESCTRALNSNTYAFGECIRLMYPIGRMLTLLPYDQIIPRLEPILAPHLVKLGALVSEEPSLQNRPRIIFYLKMVSNLFSALDISKKENHHQQQARPQQPIASILPQIMPMLRFIAEKWALDTNVSENLCDLLKQSIGTLLDEAKPFVQDIVSIVLSSYQSRPHSAALDLARQFFVMFGEDVQLQPVINSLFVKLCERTLTEVSSTGNLSDHTDLVAPFFEMLTHVLKKQSKLFASQEEGVISSVFNCAMTCVSLPEDCMVKYSVQFLVHFINISRDHNRLLQVVNNQGQNLFMITIKCIGGEGSRNFTDYYADILVAFNKKYFDNHCRWMEGFVNMENFPTDKLNRAQKEHFGQLILRERVNKRRIMEIVKEFSLACLGLVGTGGHMGQVMATWERVEEHEARLKEIKAIGAANKK</sequence>
<evidence type="ECO:0000256" key="1">
    <source>
        <dbReference type="ARBA" id="ARBA00004123"/>
    </source>
</evidence>
<dbReference type="InterPro" id="IPR013598">
    <property type="entry name" value="Exportin-1/Importin-b-like"/>
</dbReference>
<keyword evidence="7" id="KW-0653">Protein transport</keyword>
<evidence type="ECO:0000256" key="5">
    <source>
        <dbReference type="ARBA" id="ARBA00022448"/>
    </source>
</evidence>
<keyword evidence="8" id="KW-0539">Nucleus</keyword>
<dbReference type="PANTHER" id="PTHR12363">
    <property type="entry name" value="TRANSPORTIN 3 AND IMPORTIN 13"/>
    <property type="match status" value="1"/>
</dbReference>
<evidence type="ECO:0000256" key="7">
    <source>
        <dbReference type="ARBA" id="ARBA00022927"/>
    </source>
</evidence>
<evidence type="ECO:0000259" key="9">
    <source>
        <dbReference type="Pfam" id="PF03810"/>
    </source>
</evidence>
<dbReference type="InterPro" id="IPR057942">
    <property type="entry name" value="TPR_TNPO3_IPO13_3rd"/>
</dbReference>
<evidence type="ECO:0000313" key="11">
    <source>
        <dbReference type="EMBL" id="CDW45810.1"/>
    </source>
</evidence>
<dbReference type="InterPro" id="IPR016024">
    <property type="entry name" value="ARM-type_fold"/>
</dbReference>
<dbReference type="InterPro" id="IPR058537">
    <property type="entry name" value="TPR_TNPO3_IPO13_4th"/>
</dbReference>
<dbReference type="InterPro" id="IPR001494">
    <property type="entry name" value="Importin-beta_N"/>
</dbReference>
<proteinExistence type="inferred from homology"/>
<dbReference type="Pfam" id="PF18773">
    <property type="entry name" value="Importin_rep"/>
    <property type="match status" value="1"/>
</dbReference>
<dbReference type="CTD" id="12582"/>
<evidence type="ECO:0000256" key="6">
    <source>
        <dbReference type="ARBA" id="ARBA00022737"/>
    </source>
</evidence>
<evidence type="ECO:0000259" key="10">
    <source>
        <dbReference type="Pfam" id="PF08389"/>
    </source>
</evidence>
<dbReference type="Pfam" id="PF08389">
    <property type="entry name" value="Xpo1"/>
    <property type="match status" value="1"/>
</dbReference>
<dbReference type="InterPro" id="IPR011989">
    <property type="entry name" value="ARM-like"/>
</dbReference>
<name>A0A0K2V652_LEPSM</name>
<protein>
    <recommendedName>
        <fullName evidence="4">Importin-13</fullName>
    </recommendedName>
</protein>
<reference evidence="11" key="1">
    <citation type="submission" date="2014-05" db="EMBL/GenBank/DDBJ databases">
        <authorList>
            <person name="Chronopoulou M."/>
        </authorList>
    </citation>
    <scope>NUCLEOTIDE SEQUENCE</scope>
    <source>
        <tissue evidence="11">Whole organism</tissue>
    </source>
</reference>
<comment type="similarity">
    <text evidence="2">Belongs to the importin beta family.</text>
</comment>
<evidence type="ECO:0000256" key="8">
    <source>
        <dbReference type="ARBA" id="ARBA00023242"/>
    </source>
</evidence>
<dbReference type="GO" id="GO:0005737">
    <property type="term" value="C:cytoplasm"/>
    <property type="evidence" value="ECO:0007669"/>
    <property type="project" value="TreeGrafter"/>
</dbReference>
<dbReference type="EMBL" id="HACA01028449">
    <property type="protein sequence ID" value="CDW45810.1"/>
    <property type="molecule type" value="Transcribed_RNA"/>
</dbReference>
<dbReference type="GO" id="GO:0031267">
    <property type="term" value="F:small GTPase binding"/>
    <property type="evidence" value="ECO:0007669"/>
    <property type="project" value="InterPro"/>
</dbReference>
<comment type="subunit">
    <text evidence="3">Interacts with UBC9, RAN, RBM8A, eIF-1A and PAX6.</text>
</comment>
<organism evidence="11">
    <name type="scientific">Lepeophtheirus salmonis</name>
    <name type="common">Salmon louse</name>
    <name type="synonym">Caligus salmonis</name>
    <dbReference type="NCBI Taxonomy" id="72036"/>
    <lineage>
        <taxon>Eukaryota</taxon>
        <taxon>Metazoa</taxon>
        <taxon>Ecdysozoa</taxon>
        <taxon>Arthropoda</taxon>
        <taxon>Crustacea</taxon>
        <taxon>Multicrustacea</taxon>
        <taxon>Hexanauplia</taxon>
        <taxon>Copepoda</taxon>
        <taxon>Siphonostomatoida</taxon>
        <taxon>Caligidae</taxon>
        <taxon>Lepeophtheirus</taxon>
    </lineage>
</organism>
<accession>A0A0K2V652</accession>
<dbReference type="Pfam" id="PF24140">
    <property type="entry name" value="TPR_TNPO3_IPO13_3rd"/>
    <property type="match status" value="1"/>
</dbReference>
<keyword evidence="5" id="KW-0813">Transport</keyword>
<dbReference type="SUPFAM" id="SSF48371">
    <property type="entry name" value="ARM repeat"/>
    <property type="match status" value="1"/>
</dbReference>
<dbReference type="InterPro" id="IPR040520">
    <property type="entry name" value="Importin_rep_3"/>
</dbReference>
<dbReference type="Pfam" id="PF03810">
    <property type="entry name" value="IBN_N"/>
    <property type="match status" value="1"/>
</dbReference>
<dbReference type="AlphaFoldDB" id="A0A0K2V652"/>
<dbReference type="RefSeq" id="XP_040576094.1">
    <property type="nucleotide sequence ID" value="XM_040720160.2"/>
</dbReference>
<evidence type="ECO:0000256" key="3">
    <source>
        <dbReference type="ARBA" id="ARBA00011422"/>
    </source>
</evidence>
<dbReference type="GO" id="GO:0006606">
    <property type="term" value="P:protein import into nucleus"/>
    <property type="evidence" value="ECO:0007669"/>
    <property type="project" value="TreeGrafter"/>
</dbReference>
<dbReference type="InterPro" id="IPR051345">
    <property type="entry name" value="Importin_beta-like_NTR"/>
</dbReference>
<dbReference type="RefSeq" id="XP_071747438.1">
    <property type="nucleotide sequence ID" value="XM_071891337.1"/>
</dbReference>
<dbReference type="Pfam" id="PF24139">
    <property type="entry name" value="TPR_TNPO3_IPO13_4th"/>
    <property type="match status" value="1"/>
</dbReference>
<dbReference type="OrthoDB" id="2016913at2759"/>
<dbReference type="InterPro" id="IPR040709">
    <property type="entry name" value="Importin_rep_1"/>
</dbReference>
<keyword evidence="6" id="KW-0677">Repeat</keyword>
<dbReference type="GeneID" id="121125056"/>
<dbReference type="Gene3D" id="1.25.10.10">
    <property type="entry name" value="Leucine-rich Repeat Variant"/>
    <property type="match status" value="1"/>
</dbReference>
<dbReference type="PANTHER" id="PTHR12363:SF33">
    <property type="entry name" value="IMPORTIN-13"/>
    <property type="match status" value="1"/>
</dbReference>
<dbReference type="GO" id="GO:0005634">
    <property type="term" value="C:nucleus"/>
    <property type="evidence" value="ECO:0007669"/>
    <property type="project" value="UniProtKB-SubCell"/>
</dbReference>
<comment type="subcellular location">
    <subcellularLocation>
        <location evidence="1">Nucleus</location>
    </subcellularLocation>
</comment>
<evidence type="ECO:0000256" key="2">
    <source>
        <dbReference type="ARBA" id="ARBA00007991"/>
    </source>
</evidence>
<dbReference type="Pfam" id="PF18806">
    <property type="entry name" value="Importin_rep_3"/>
    <property type="match status" value="1"/>
</dbReference>
<evidence type="ECO:0000256" key="4">
    <source>
        <dbReference type="ARBA" id="ARBA00016020"/>
    </source>
</evidence>
<feature type="domain" description="Importin N-terminal" evidence="9">
    <location>
        <begin position="27"/>
        <end position="91"/>
    </location>
</feature>
<dbReference type="KEGG" id="lsm:121125056"/>
<feature type="domain" description="Exportin-1/Importin-beta-like" evidence="10">
    <location>
        <begin position="96"/>
        <end position="230"/>
    </location>
</feature>